<protein>
    <submittedName>
        <fullName evidence="2">Uncharacterized protein</fullName>
    </submittedName>
</protein>
<feature type="chain" id="PRO_5015542155" evidence="1">
    <location>
        <begin position="23"/>
        <end position="81"/>
    </location>
</feature>
<name>A0A2T3MIJ3_9GAMM</name>
<organism evidence="2 3">
    <name type="scientific">Photobacterium iliopiscarium</name>
    <dbReference type="NCBI Taxonomy" id="56192"/>
    <lineage>
        <taxon>Bacteria</taxon>
        <taxon>Pseudomonadati</taxon>
        <taxon>Pseudomonadota</taxon>
        <taxon>Gammaproteobacteria</taxon>
        <taxon>Vibrionales</taxon>
        <taxon>Vibrionaceae</taxon>
        <taxon>Photobacterium</taxon>
    </lineage>
</organism>
<gene>
    <name evidence="2" type="ORF">C9I88_15210</name>
</gene>
<dbReference type="EMBL" id="PYLW01000019">
    <property type="protein sequence ID" value="PSV94259.1"/>
    <property type="molecule type" value="Genomic_DNA"/>
</dbReference>
<comment type="caution">
    <text evidence="2">The sequence shown here is derived from an EMBL/GenBank/DDBJ whole genome shotgun (WGS) entry which is preliminary data.</text>
</comment>
<accession>A0A2T3MIJ3</accession>
<reference evidence="2 3" key="1">
    <citation type="submission" date="2018-01" db="EMBL/GenBank/DDBJ databases">
        <title>Whole genome sequencing of Histamine producing bacteria.</title>
        <authorList>
            <person name="Butler K."/>
        </authorList>
    </citation>
    <scope>NUCLEOTIDE SEQUENCE [LARGE SCALE GENOMIC DNA]</scope>
    <source>
        <strain evidence="2 3">NCIMB 13481</strain>
    </source>
</reference>
<evidence type="ECO:0000313" key="3">
    <source>
        <dbReference type="Proteomes" id="UP000241954"/>
    </source>
</evidence>
<evidence type="ECO:0000313" key="2">
    <source>
        <dbReference type="EMBL" id="PSV94259.1"/>
    </source>
</evidence>
<evidence type="ECO:0000256" key="1">
    <source>
        <dbReference type="SAM" id="SignalP"/>
    </source>
</evidence>
<dbReference type="RefSeq" id="WP_107237731.1">
    <property type="nucleotide sequence ID" value="NZ_PYLW01000019.1"/>
</dbReference>
<dbReference type="AlphaFoldDB" id="A0A2T3MIJ3"/>
<feature type="signal peptide" evidence="1">
    <location>
        <begin position="1"/>
        <end position="22"/>
    </location>
</feature>
<keyword evidence="1" id="KW-0732">Signal</keyword>
<proteinExistence type="predicted"/>
<dbReference type="Proteomes" id="UP000241954">
    <property type="component" value="Unassembled WGS sequence"/>
</dbReference>
<sequence length="81" mass="8490">MKTVIKAIIATAIIATSYTASARDGAFTGNVSFNNQANNTVVARHYAVNGTANKSHSGIVVTNKNTQMTFAEKLLSAADKS</sequence>